<dbReference type="GO" id="GO:0050660">
    <property type="term" value="F:flavin adenine dinucleotide binding"/>
    <property type="evidence" value="ECO:0007669"/>
    <property type="project" value="InterPro"/>
</dbReference>
<organism evidence="8">
    <name type="scientific">Lygus hesperus</name>
    <name type="common">Western plant bug</name>
    <dbReference type="NCBI Taxonomy" id="30085"/>
    <lineage>
        <taxon>Eukaryota</taxon>
        <taxon>Metazoa</taxon>
        <taxon>Ecdysozoa</taxon>
        <taxon>Arthropoda</taxon>
        <taxon>Hexapoda</taxon>
        <taxon>Insecta</taxon>
        <taxon>Pterygota</taxon>
        <taxon>Neoptera</taxon>
        <taxon>Paraneoptera</taxon>
        <taxon>Hemiptera</taxon>
        <taxon>Heteroptera</taxon>
        <taxon>Panheteroptera</taxon>
        <taxon>Cimicomorpha</taxon>
        <taxon>Miridae</taxon>
        <taxon>Mirini</taxon>
        <taxon>Lygus</taxon>
    </lineage>
</organism>
<dbReference type="PRINTS" id="PR00411">
    <property type="entry name" value="PNDRDTASEI"/>
</dbReference>
<keyword evidence="3" id="KW-0560">Oxidoreductase</keyword>
<dbReference type="GO" id="GO:0005829">
    <property type="term" value="C:cytosol"/>
    <property type="evidence" value="ECO:0007669"/>
    <property type="project" value="TreeGrafter"/>
</dbReference>
<accession>A0A0A9XWR0</accession>
<sequence length="105" mass="11172">MFAIGRVPRSTSLKLDKAGVFVKPSGAVKVDFYSKTNIDSIYAIGDVTDRLMLTPVAINEGASFVKTVFGDCPTFTDHHKVACAVFSIPPIGCCGMTEELAAITV</sequence>
<comment type="similarity">
    <text evidence="2">Belongs to the class-I pyridine nucleotide-disulfide oxidoreductase family.</text>
</comment>
<dbReference type="EMBL" id="GDHC01018990">
    <property type="protein sequence ID" value="JAP99638.1"/>
    <property type="molecule type" value="Transcribed_RNA"/>
</dbReference>
<evidence type="ECO:0000313" key="7">
    <source>
        <dbReference type="EMBL" id="JAG23835.1"/>
    </source>
</evidence>
<keyword evidence="5" id="KW-0676">Redox-active center</keyword>
<evidence type="ECO:0000259" key="6">
    <source>
        <dbReference type="Pfam" id="PF07992"/>
    </source>
</evidence>
<dbReference type="InterPro" id="IPR023753">
    <property type="entry name" value="FAD/NAD-binding_dom"/>
</dbReference>
<proteinExistence type="inferred from homology"/>
<evidence type="ECO:0000256" key="3">
    <source>
        <dbReference type="ARBA" id="ARBA00023002"/>
    </source>
</evidence>
<dbReference type="EMBL" id="GBHO01019768">
    <property type="protein sequence ID" value="JAG23836.1"/>
    <property type="molecule type" value="Transcribed_RNA"/>
</dbReference>
<dbReference type="PANTHER" id="PTHR42737:SF2">
    <property type="entry name" value="GLUTATHIONE REDUCTASE"/>
    <property type="match status" value="1"/>
</dbReference>
<reference evidence="8" key="2">
    <citation type="submission" date="2014-07" db="EMBL/GenBank/DDBJ databases">
        <authorList>
            <person name="Hull J."/>
        </authorList>
    </citation>
    <scope>NUCLEOTIDE SEQUENCE</scope>
</reference>
<keyword evidence="4" id="KW-1015">Disulfide bond</keyword>
<feature type="domain" description="FAD/NAD(P)-binding" evidence="6">
    <location>
        <begin position="2"/>
        <end position="61"/>
    </location>
</feature>
<dbReference type="SUPFAM" id="SSF51905">
    <property type="entry name" value="FAD/NAD(P)-binding domain"/>
    <property type="match status" value="1"/>
</dbReference>
<dbReference type="GO" id="GO:0045454">
    <property type="term" value="P:cell redox homeostasis"/>
    <property type="evidence" value="ECO:0007669"/>
    <property type="project" value="InterPro"/>
</dbReference>
<reference evidence="8" key="1">
    <citation type="journal article" date="2014" name="PLoS ONE">
        <title>Transcriptome-Based Identification of ABC Transporters in the Western Tarnished Plant Bug Lygus hesperus.</title>
        <authorList>
            <person name="Hull J.J."/>
            <person name="Chaney K."/>
            <person name="Geib S.M."/>
            <person name="Fabrick J.A."/>
            <person name="Brent C.S."/>
            <person name="Walsh D."/>
            <person name="Lavine L.C."/>
        </authorList>
    </citation>
    <scope>NUCLEOTIDE SEQUENCE</scope>
</reference>
<dbReference type="GO" id="GO:0034599">
    <property type="term" value="P:cellular response to oxidative stress"/>
    <property type="evidence" value="ECO:0007669"/>
    <property type="project" value="TreeGrafter"/>
</dbReference>
<evidence type="ECO:0000313" key="10">
    <source>
        <dbReference type="EMBL" id="JAQ14493.1"/>
    </source>
</evidence>
<dbReference type="PANTHER" id="PTHR42737">
    <property type="entry name" value="GLUTATHIONE REDUCTASE"/>
    <property type="match status" value="1"/>
</dbReference>
<comment type="cofactor">
    <cofactor evidence="1">
        <name>FAD</name>
        <dbReference type="ChEBI" id="CHEBI:57692"/>
    </cofactor>
</comment>
<reference evidence="9" key="3">
    <citation type="journal article" date="2016" name="Gigascience">
        <title>De novo construction of an expanded transcriptome assembly for the western tarnished plant bug, Lygus hesperus.</title>
        <authorList>
            <person name="Tassone E.E."/>
            <person name="Geib S.M."/>
            <person name="Hall B."/>
            <person name="Fabrick J.A."/>
            <person name="Brent C.S."/>
            <person name="Hull J.J."/>
        </authorList>
    </citation>
    <scope>NUCLEOTIDE SEQUENCE</scope>
</reference>
<dbReference type="GO" id="GO:0004362">
    <property type="term" value="F:glutathione-disulfide reductase (NADPH) activity"/>
    <property type="evidence" value="ECO:0007669"/>
    <property type="project" value="TreeGrafter"/>
</dbReference>
<evidence type="ECO:0000256" key="1">
    <source>
        <dbReference type="ARBA" id="ARBA00001974"/>
    </source>
</evidence>
<protein>
    <submittedName>
        <fullName evidence="8">Trypanothione reductase</fullName>
    </submittedName>
</protein>
<evidence type="ECO:0000313" key="9">
    <source>
        <dbReference type="EMBL" id="JAP99638.1"/>
    </source>
</evidence>
<dbReference type="EMBL" id="GDHC01004136">
    <property type="protein sequence ID" value="JAQ14493.1"/>
    <property type="molecule type" value="Transcribed_RNA"/>
</dbReference>
<dbReference type="Pfam" id="PF07992">
    <property type="entry name" value="Pyr_redox_2"/>
    <property type="match status" value="1"/>
</dbReference>
<evidence type="ECO:0000256" key="5">
    <source>
        <dbReference type="ARBA" id="ARBA00023284"/>
    </source>
</evidence>
<evidence type="ECO:0000256" key="4">
    <source>
        <dbReference type="ARBA" id="ARBA00023157"/>
    </source>
</evidence>
<dbReference type="EMBL" id="GBHO01019769">
    <property type="protein sequence ID" value="JAG23835.1"/>
    <property type="molecule type" value="Transcribed_RNA"/>
</dbReference>
<dbReference type="Gene3D" id="3.50.50.60">
    <property type="entry name" value="FAD/NAD(P)-binding domain"/>
    <property type="match status" value="1"/>
</dbReference>
<dbReference type="AlphaFoldDB" id="A0A0A9XWR0"/>
<name>A0A0A9XWR0_LYGHE</name>
<dbReference type="InterPro" id="IPR046952">
    <property type="entry name" value="GSHR/TRXR-like"/>
</dbReference>
<dbReference type="GO" id="GO:0006749">
    <property type="term" value="P:glutathione metabolic process"/>
    <property type="evidence" value="ECO:0007669"/>
    <property type="project" value="TreeGrafter"/>
</dbReference>
<dbReference type="InterPro" id="IPR036188">
    <property type="entry name" value="FAD/NAD-bd_sf"/>
</dbReference>
<gene>
    <name evidence="8" type="primary">TPR_1</name>
    <name evidence="10" type="synonym">TPR_0</name>
    <name evidence="7" type="synonym">TPR_2</name>
    <name evidence="7" type="ORF">CM83_14640</name>
    <name evidence="8" type="ORF">CM83_14641</name>
    <name evidence="10" type="ORF">g.1210</name>
    <name evidence="9" type="ORF">g.1211</name>
</gene>
<dbReference type="GO" id="GO:0005739">
    <property type="term" value="C:mitochondrion"/>
    <property type="evidence" value="ECO:0007669"/>
    <property type="project" value="TreeGrafter"/>
</dbReference>
<evidence type="ECO:0000256" key="2">
    <source>
        <dbReference type="ARBA" id="ARBA00007532"/>
    </source>
</evidence>
<evidence type="ECO:0000313" key="8">
    <source>
        <dbReference type="EMBL" id="JAG23836.1"/>
    </source>
</evidence>